<protein>
    <submittedName>
        <fullName evidence="2">Uncharacterized protein</fullName>
    </submittedName>
</protein>
<feature type="transmembrane region" description="Helical" evidence="1">
    <location>
        <begin position="40"/>
        <end position="60"/>
    </location>
</feature>
<keyword evidence="1" id="KW-1133">Transmembrane helix</keyword>
<dbReference type="EMBL" id="AUWY01000081">
    <property type="protein sequence ID" value="EQB31963.1"/>
    <property type="molecule type" value="Genomic_DNA"/>
</dbReference>
<dbReference type="STRING" id="1346791.M529_11915"/>
<keyword evidence="1" id="KW-0472">Membrane</keyword>
<evidence type="ECO:0000313" key="3">
    <source>
        <dbReference type="Proteomes" id="UP000015523"/>
    </source>
</evidence>
<sequence>MTGALLSIALIWAGFSAVLWTLQSDAKGGLIDIGWRDRAVALLWLPLLIGLGLWSLLCWVHDGFRWFGGRCA</sequence>
<reference evidence="2 3" key="1">
    <citation type="journal article" date="2013" name="Genome Announc.">
        <title>Draft Genome Sequence of Sphingobium ummariense Strain RL-3, a Hexachlorocyclohexane-Degrading Bacterium.</title>
        <authorList>
            <person name="Kohli P."/>
            <person name="Dua A."/>
            <person name="Sangwan N."/>
            <person name="Oldach P."/>
            <person name="Khurana J.P."/>
            <person name="Lal R."/>
        </authorList>
    </citation>
    <scope>NUCLEOTIDE SEQUENCE [LARGE SCALE GENOMIC DNA]</scope>
    <source>
        <strain evidence="2 3">RL-3</strain>
    </source>
</reference>
<keyword evidence="3" id="KW-1185">Reference proteome</keyword>
<dbReference type="Proteomes" id="UP000015523">
    <property type="component" value="Unassembled WGS sequence"/>
</dbReference>
<gene>
    <name evidence="2" type="ORF">M529_11915</name>
</gene>
<keyword evidence="1" id="KW-0812">Transmembrane</keyword>
<name>T0KEW4_9SPHN</name>
<proteinExistence type="predicted"/>
<accession>T0KEW4</accession>
<evidence type="ECO:0000256" key="1">
    <source>
        <dbReference type="SAM" id="Phobius"/>
    </source>
</evidence>
<dbReference type="PATRIC" id="fig|1346791.3.peg.2293"/>
<dbReference type="AlphaFoldDB" id="T0KEW4"/>
<evidence type="ECO:0000313" key="2">
    <source>
        <dbReference type="EMBL" id="EQB31963.1"/>
    </source>
</evidence>
<organism evidence="2 3">
    <name type="scientific">Sphingobium ummariense RL-3</name>
    <dbReference type="NCBI Taxonomy" id="1346791"/>
    <lineage>
        <taxon>Bacteria</taxon>
        <taxon>Pseudomonadati</taxon>
        <taxon>Pseudomonadota</taxon>
        <taxon>Alphaproteobacteria</taxon>
        <taxon>Sphingomonadales</taxon>
        <taxon>Sphingomonadaceae</taxon>
        <taxon>Sphingobium</taxon>
    </lineage>
</organism>
<dbReference type="RefSeq" id="WP_021318182.1">
    <property type="nucleotide sequence ID" value="NZ_AUWY01000081.1"/>
</dbReference>
<comment type="caution">
    <text evidence="2">The sequence shown here is derived from an EMBL/GenBank/DDBJ whole genome shotgun (WGS) entry which is preliminary data.</text>
</comment>